<protein>
    <submittedName>
        <fullName evidence="6">IclR family transcriptional regulator</fullName>
    </submittedName>
</protein>
<dbReference type="Pfam" id="PF01614">
    <property type="entry name" value="IclR_C"/>
    <property type="match status" value="1"/>
</dbReference>
<dbReference type="PANTHER" id="PTHR30136:SF24">
    <property type="entry name" value="HTH-TYPE TRANSCRIPTIONAL REPRESSOR ALLR"/>
    <property type="match status" value="1"/>
</dbReference>
<keyword evidence="1" id="KW-0805">Transcription regulation</keyword>
<dbReference type="Pfam" id="PF09339">
    <property type="entry name" value="HTH_IclR"/>
    <property type="match status" value="1"/>
</dbReference>
<dbReference type="InterPro" id="IPR036390">
    <property type="entry name" value="WH_DNA-bd_sf"/>
</dbReference>
<gene>
    <name evidence="6" type="ORF">FOE78_22040</name>
</gene>
<dbReference type="EMBL" id="CP041692">
    <property type="protein sequence ID" value="QDP98227.1"/>
    <property type="molecule type" value="Genomic_DNA"/>
</dbReference>
<dbReference type="PROSITE" id="PS51077">
    <property type="entry name" value="HTH_ICLR"/>
    <property type="match status" value="1"/>
</dbReference>
<dbReference type="InterPro" id="IPR050707">
    <property type="entry name" value="HTH_MetabolicPath_Reg"/>
</dbReference>
<dbReference type="OrthoDB" id="8479143at2"/>
<dbReference type="PROSITE" id="PS51078">
    <property type="entry name" value="ICLR_ED"/>
    <property type="match status" value="1"/>
</dbReference>
<evidence type="ECO:0000313" key="7">
    <source>
        <dbReference type="Proteomes" id="UP000319263"/>
    </source>
</evidence>
<evidence type="ECO:0000256" key="1">
    <source>
        <dbReference type="ARBA" id="ARBA00023015"/>
    </source>
</evidence>
<keyword evidence="3" id="KW-0804">Transcription</keyword>
<dbReference type="PANTHER" id="PTHR30136">
    <property type="entry name" value="HELIX-TURN-HELIX TRANSCRIPTIONAL REGULATOR, ICLR FAMILY"/>
    <property type="match status" value="1"/>
</dbReference>
<dbReference type="InterPro" id="IPR029016">
    <property type="entry name" value="GAF-like_dom_sf"/>
</dbReference>
<evidence type="ECO:0000256" key="2">
    <source>
        <dbReference type="ARBA" id="ARBA00023125"/>
    </source>
</evidence>
<evidence type="ECO:0000256" key="3">
    <source>
        <dbReference type="ARBA" id="ARBA00023163"/>
    </source>
</evidence>
<reference evidence="6 7" key="1">
    <citation type="submission" date="2019-07" db="EMBL/GenBank/DDBJ databases">
        <title>Microlunatus dokdonensis sp. nov. isolated from the rhizospheric soil of the wild plant Elymus tsukushiensis.</title>
        <authorList>
            <person name="Ghim S.-Y."/>
            <person name="Hwang Y.-J."/>
            <person name="Son J.-S."/>
            <person name="Shin J.-H."/>
        </authorList>
    </citation>
    <scope>NUCLEOTIDE SEQUENCE [LARGE SCALE GENOMIC DNA]</scope>
    <source>
        <strain evidence="6 7">KUDC0627</strain>
    </source>
</reference>
<dbReference type="Gene3D" id="3.30.450.40">
    <property type="match status" value="1"/>
</dbReference>
<dbReference type="SUPFAM" id="SSF46785">
    <property type="entry name" value="Winged helix' DNA-binding domain"/>
    <property type="match status" value="1"/>
</dbReference>
<evidence type="ECO:0000259" key="4">
    <source>
        <dbReference type="PROSITE" id="PS51077"/>
    </source>
</evidence>
<dbReference type="SMART" id="SM00346">
    <property type="entry name" value="HTH_ICLR"/>
    <property type="match status" value="1"/>
</dbReference>
<dbReference type="AlphaFoldDB" id="A0A516Q446"/>
<sequence>MSTWTSTTLIGSVQRALRVLDVVADASRPLTVKAVATRSGLSLGTTYNLVRTLIHEGYLRGDTDGLLLGPRFPALRAQDQHGILLARVREALSQVSDEIGAAAYLSRYQDGEINVVDIVDAASHPRVALWVGIQDSAHATALGKQILATLSPEERLDYLSRHPPADLTQNTISNRRVLLQHLDRVRDAALDRGEYAVGYTCLAVPVQTTDSIAALAISLPADDRRIADLASITDKLRAIAANLSLQLAADRFDE</sequence>
<dbReference type="KEGG" id="mik:FOE78_22040"/>
<keyword evidence="7" id="KW-1185">Reference proteome</keyword>
<dbReference type="SUPFAM" id="SSF55781">
    <property type="entry name" value="GAF domain-like"/>
    <property type="match status" value="1"/>
</dbReference>
<accession>A0A516Q446</accession>
<feature type="domain" description="HTH iclR-type" evidence="4">
    <location>
        <begin position="10"/>
        <end position="70"/>
    </location>
</feature>
<dbReference type="InterPro" id="IPR005471">
    <property type="entry name" value="Tscrpt_reg_IclR_N"/>
</dbReference>
<dbReference type="Gene3D" id="1.10.10.10">
    <property type="entry name" value="Winged helix-like DNA-binding domain superfamily/Winged helix DNA-binding domain"/>
    <property type="match status" value="1"/>
</dbReference>
<dbReference type="RefSeq" id="WP_143988168.1">
    <property type="nucleotide sequence ID" value="NZ_CP041692.1"/>
</dbReference>
<evidence type="ECO:0000259" key="5">
    <source>
        <dbReference type="PROSITE" id="PS51078"/>
    </source>
</evidence>
<dbReference type="GO" id="GO:0003700">
    <property type="term" value="F:DNA-binding transcription factor activity"/>
    <property type="evidence" value="ECO:0007669"/>
    <property type="project" value="TreeGrafter"/>
</dbReference>
<proteinExistence type="predicted"/>
<organism evidence="6 7">
    <name type="scientific">Microlunatus elymi</name>
    <dbReference type="NCBI Taxonomy" id="2596828"/>
    <lineage>
        <taxon>Bacteria</taxon>
        <taxon>Bacillati</taxon>
        <taxon>Actinomycetota</taxon>
        <taxon>Actinomycetes</taxon>
        <taxon>Propionibacteriales</taxon>
        <taxon>Propionibacteriaceae</taxon>
        <taxon>Microlunatus</taxon>
    </lineage>
</organism>
<dbReference type="InterPro" id="IPR014757">
    <property type="entry name" value="Tscrpt_reg_IclR_C"/>
</dbReference>
<dbReference type="InterPro" id="IPR036388">
    <property type="entry name" value="WH-like_DNA-bd_sf"/>
</dbReference>
<evidence type="ECO:0000313" key="6">
    <source>
        <dbReference type="EMBL" id="QDP98227.1"/>
    </source>
</evidence>
<name>A0A516Q446_9ACTN</name>
<feature type="domain" description="IclR-ED" evidence="5">
    <location>
        <begin position="71"/>
        <end position="249"/>
    </location>
</feature>
<keyword evidence="2" id="KW-0238">DNA-binding</keyword>
<dbReference type="Proteomes" id="UP000319263">
    <property type="component" value="Chromosome"/>
</dbReference>
<dbReference type="GO" id="GO:0003677">
    <property type="term" value="F:DNA binding"/>
    <property type="evidence" value="ECO:0007669"/>
    <property type="project" value="UniProtKB-KW"/>
</dbReference>
<dbReference type="GO" id="GO:0045892">
    <property type="term" value="P:negative regulation of DNA-templated transcription"/>
    <property type="evidence" value="ECO:0007669"/>
    <property type="project" value="TreeGrafter"/>
</dbReference>